<dbReference type="CDD" id="cd00293">
    <property type="entry name" value="USP-like"/>
    <property type="match status" value="2"/>
</dbReference>
<evidence type="ECO:0000256" key="1">
    <source>
        <dbReference type="ARBA" id="ARBA00008791"/>
    </source>
</evidence>
<dbReference type="InterPro" id="IPR014729">
    <property type="entry name" value="Rossmann-like_a/b/a_fold"/>
</dbReference>
<reference evidence="4" key="1">
    <citation type="submission" date="2016-10" db="EMBL/GenBank/DDBJ databases">
        <authorList>
            <person name="Varghese N."/>
            <person name="Submissions S."/>
        </authorList>
    </citation>
    <scope>NUCLEOTIDE SEQUENCE [LARGE SCALE GENOMIC DNA]</scope>
    <source>
        <strain evidence="4">LMG 26031</strain>
    </source>
</reference>
<keyword evidence="4" id="KW-1185">Reference proteome</keyword>
<dbReference type="PANTHER" id="PTHR46268:SF6">
    <property type="entry name" value="UNIVERSAL STRESS PROTEIN UP12"/>
    <property type="match status" value="1"/>
</dbReference>
<dbReference type="Gene3D" id="3.40.50.620">
    <property type="entry name" value="HUPs"/>
    <property type="match status" value="2"/>
</dbReference>
<organism evidence="3 4">
    <name type="scientific">Paraburkholderia diazotrophica</name>
    <dbReference type="NCBI Taxonomy" id="667676"/>
    <lineage>
        <taxon>Bacteria</taxon>
        <taxon>Pseudomonadati</taxon>
        <taxon>Pseudomonadota</taxon>
        <taxon>Betaproteobacteria</taxon>
        <taxon>Burkholderiales</taxon>
        <taxon>Burkholderiaceae</taxon>
        <taxon>Paraburkholderia</taxon>
    </lineage>
</organism>
<sequence length="327" mass="35732">MVQASNVPSTAGSAFTRVMLAVDDSDATIRAAEYARALFGDRAKIRIVTVAQNPRTLFPLGVTTQGFLAVAREEIVDDARAVLGKFGAMFPGTDVEFGLVDLSVHNGNTVDAVLDAASHWQADLIVLGARHHHGLLRWIEGTVSEPVMRRADCSLLVVPENSRVPTDRPPESIAFALDGSACSLCALRAGLQISTPETRLRAIYVVDRAVHLTDSTPNVQLERAFLDEGCTTLERAARICADQGRYAETRLIETHETRDDVPHTIMRDFAQWNGDLLVLGTHGRRGLARWFLGSVAARTVRLADTPVLLIRRRENSHQSAENGTHAE</sequence>
<evidence type="ECO:0000313" key="3">
    <source>
        <dbReference type="EMBL" id="SEK10911.1"/>
    </source>
</evidence>
<dbReference type="RefSeq" id="WP_090873482.1">
    <property type="nucleotide sequence ID" value="NZ_FNYE01000049.1"/>
</dbReference>
<dbReference type="STRING" id="667676.SAMN05192539_104943"/>
<name>A0A1H7EAI1_9BURK</name>
<feature type="domain" description="UspA" evidence="2">
    <location>
        <begin position="15"/>
        <end position="159"/>
    </location>
</feature>
<dbReference type="Proteomes" id="UP000198866">
    <property type="component" value="Unassembled WGS sequence"/>
</dbReference>
<dbReference type="InterPro" id="IPR006015">
    <property type="entry name" value="Universal_stress_UspA"/>
</dbReference>
<evidence type="ECO:0000313" key="4">
    <source>
        <dbReference type="Proteomes" id="UP000198866"/>
    </source>
</evidence>
<proteinExistence type="inferred from homology"/>
<dbReference type="SUPFAM" id="SSF52402">
    <property type="entry name" value="Adenine nucleotide alpha hydrolases-like"/>
    <property type="match status" value="2"/>
</dbReference>
<protein>
    <submittedName>
        <fullName evidence="3">Nucleotide-binding universal stress protein, UspA family</fullName>
    </submittedName>
</protein>
<dbReference type="EMBL" id="FNYE01000049">
    <property type="protein sequence ID" value="SEK10911.1"/>
    <property type="molecule type" value="Genomic_DNA"/>
</dbReference>
<dbReference type="PANTHER" id="PTHR46268">
    <property type="entry name" value="STRESS RESPONSE PROTEIN NHAX"/>
    <property type="match status" value="1"/>
</dbReference>
<gene>
    <name evidence="3" type="ORF">SAMN05192539_104943</name>
</gene>
<accession>A0A1H7EAI1</accession>
<evidence type="ECO:0000259" key="2">
    <source>
        <dbReference type="Pfam" id="PF00582"/>
    </source>
</evidence>
<feature type="domain" description="UspA" evidence="2">
    <location>
        <begin position="173"/>
        <end position="311"/>
    </location>
</feature>
<dbReference type="OrthoDB" id="8547832at2"/>
<dbReference type="AlphaFoldDB" id="A0A1H7EAI1"/>
<dbReference type="Pfam" id="PF00582">
    <property type="entry name" value="Usp"/>
    <property type="match status" value="2"/>
</dbReference>
<comment type="similarity">
    <text evidence="1">Belongs to the universal stress protein A family.</text>
</comment>
<dbReference type="PRINTS" id="PR01438">
    <property type="entry name" value="UNVRSLSTRESS"/>
</dbReference>
<dbReference type="InterPro" id="IPR006016">
    <property type="entry name" value="UspA"/>
</dbReference>